<dbReference type="PROSITE" id="PS51379">
    <property type="entry name" value="4FE4S_FER_2"/>
    <property type="match status" value="2"/>
</dbReference>
<dbReference type="NCBIfam" id="TIGR02179">
    <property type="entry name" value="PorD_KorD"/>
    <property type="match status" value="1"/>
</dbReference>
<evidence type="ECO:0000256" key="1">
    <source>
        <dbReference type="ARBA" id="ARBA00001966"/>
    </source>
</evidence>
<gene>
    <name evidence="14" type="ordered locus">Metok_0942</name>
</gene>
<dbReference type="InterPro" id="IPR017896">
    <property type="entry name" value="4Fe4S_Fe-S-bd"/>
</dbReference>
<evidence type="ECO:0000256" key="5">
    <source>
        <dbReference type="ARBA" id="ARBA00022723"/>
    </source>
</evidence>
<dbReference type="SUPFAM" id="SSF54862">
    <property type="entry name" value="4Fe-4S ferredoxins"/>
    <property type="match status" value="1"/>
</dbReference>
<evidence type="ECO:0000256" key="12">
    <source>
        <dbReference type="ARBA" id="ARBA00044818"/>
    </source>
</evidence>
<evidence type="ECO:0000256" key="6">
    <source>
        <dbReference type="ARBA" id="ARBA00022737"/>
    </source>
</evidence>
<dbReference type="AlphaFoldDB" id="F8AMT1"/>
<dbReference type="Gene3D" id="3.30.70.20">
    <property type="match status" value="1"/>
</dbReference>
<evidence type="ECO:0000256" key="11">
    <source>
        <dbReference type="ARBA" id="ARBA00044816"/>
    </source>
</evidence>
<keyword evidence="15" id="KW-1185">Reference proteome</keyword>
<dbReference type="GO" id="GO:0051539">
    <property type="term" value="F:4 iron, 4 sulfur cluster binding"/>
    <property type="evidence" value="ECO:0007669"/>
    <property type="project" value="UniProtKB-KW"/>
</dbReference>
<comment type="subunit">
    <text evidence="2">Heterotetramer of one alpha, one beta, one delta and one gamma chain.</text>
</comment>
<dbReference type="KEGG" id="mok:Metok_0942"/>
<dbReference type="InterPro" id="IPR053389">
    <property type="entry name" value="Pyruvate_synthase_PorD"/>
</dbReference>
<dbReference type="NCBIfam" id="NF040684">
    <property type="entry name" value="PorD_Arch"/>
    <property type="match status" value="1"/>
</dbReference>
<dbReference type="GO" id="GO:0046872">
    <property type="term" value="F:metal ion binding"/>
    <property type="evidence" value="ECO:0007669"/>
    <property type="project" value="UniProtKB-KW"/>
</dbReference>
<feature type="domain" description="4Fe-4S ferredoxin-type" evidence="13">
    <location>
        <begin position="54"/>
        <end position="84"/>
    </location>
</feature>
<evidence type="ECO:0000256" key="9">
    <source>
        <dbReference type="ARBA" id="ARBA00023014"/>
    </source>
</evidence>
<dbReference type="OrthoDB" id="23478at2157"/>
<sequence length="85" mass="9669">MVTIGAIIYEPGNSINNKTGSWRVFKPIMDKDKCVMCENCFIFCPEGCIKEKDGKFEIDYDYCKGCLICVEECPVNAITSIREEK</sequence>
<evidence type="ECO:0000256" key="2">
    <source>
        <dbReference type="ARBA" id="ARBA00011595"/>
    </source>
</evidence>
<keyword evidence="14" id="KW-0670">Pyruvate</keyword>
<dbReference type="PANTHER" id="PTHR43724:SF2">
    <property type="entry name" value="PYRUVATE SYNTHASE SUBUNIT PORD"/>
    <property type="match status" value="1"/>
</dbReference>
<evidence type="ECO:0000256" key="8">
    <source>
        <dbReference type="ARBA" id="ARBA00023004"/>
    </source>
</evidence>
<dbReference type="Pfam" id="PF14697">
    <property type="entry name" value="Fer4_21"/>
    <property type="match status" value="1"/>
</dbReference>
<evidence type="ECO:0000256" key="7">
    <source>
        <dbReference type="ARBA" id="ARBA00022982"/>
    </source>
</evidence>
<protein>
    <recommendedName>
        <fullName evidence="10">Pyruvate synthase subunit PorD</fullName>
    </recommendedName>
    <alternativeName>
        <fullName evidence="12">Pyruvate oxidoreductase delta chain</fullName>
    </alternativeName>
    <alternativeName>
        <fullName evidence="11">Pyruvic-ferredoxin oxidoreductase subunit delta</fullName>
    </alternativeName>
</protein>
<feature type="domain" description="4Fe-4S ferredoxin-type" evidence="13">
    <location>
        <begin position="25"/>
        <end position="53"/>
    </location>
</feature>
<keyword evidence="8" id="KW-0408">Iron</keyword>
<keyword evidence="5" id="KW-0479">Metal-binding</keyword>
<accession>F8AMT1</accession>
<dbReference type="InterPro" id="IPR011898">
    <property type="entry name" value="PorD_KorD"/>
</dbReference>
<comment type="cofactor">
    <cofactor evidence="1">
        <name>[4Fe-4S] cluster</name>
        <dbReference type="ChEBI" id="CHEBI:49883"/>
    </cofactor>
</comment>
<dbReference type="Proteomes" id="UP000009296">
    <property type="component" value="Chromosome"/>
</dbReference>
<dbReference type="GO" id="GO:0016625">
    <property type="term" value="F:oxidoreductase activity, acting on the aldehyde or oxo group of donors, iron-sulfur protein as acceptor"/>
    <property type="evidence" value="ECO:0007669"/>
    <property type="project" value="InterPro"/>
</dbReference>
<dbReference type="HOGENOM" id="CLU_139698_1_1_2"/>
<keyword evidence="9" id="KW-0411">Iron-sulfur</keyword>
<evidence type="ECO:0000256" key="4">
    <source>
        <dbReference type="ARBA" id="ARBA00022485"/>
    </source>
</evidence>
<dbReference type="STRING" id="647113.Metok_0942"/>
<dbReference type="eggNOG" id="arCOG01605">
    <property type="taxonomic scope" value="Archaea"/>
</dbReference>
<keyword evidence="3" id="KW-0813">Transport</keyword>
<evidence type="ECO:0000313" key="14">
    <source>
        <dbReference type="EMBL" id="AEH06912.1"/>
    </source>
</evidence>
<reference evidence="14" key="1">
    <citation type="submission" date="2011-05" db="EMBL/GenBank/DDBJ databases">
        <title>Complete sequence of chromosome of Methanothermococcus okinawensis IH1.</title>
        <authorList>
            <consortium name="US DOE Joint Genome Institute"/>
            <person name="Lucas S."/>
            <person name="Han J."/>
            <person name="Lapidus A."/>
            <person name="Cheng J.-F."/>
            <person name="Goodwin L."/>
            <person name="Pitluck S."/>
            <person name="Peters L."/>
            <person name="Mikhailova N."/>
            <person name="Held B."/>
            <person name="Han C."/>
            <person name="Tapia R."/>
            <person name="Land M."/>
            <person name="Hauser L."/>
            <person name="Kyrpides N."/>
            <person name="Ivanova N."/>
            <person name="Pagani I."/>
            <person name="Sieprawska-Lupa M."/>
            <person name="Takai K."/>
            <person name="Miyazaki J."/>
            <person name="Whitman W."/>
            <person name="Woyke T."/>
        </authorList>
    </citation>
    <scope>NUCLEOTIDE SEQUENCE [LARGE SCALE GENOMIC DNA]</scope>
    <source>
        <strain evidence="14">IH1</strain>
    </source>
</reference>
<dbReference type="GeneID" id="10773092"/>
<name>F8AMT1_METOI</name>
<proteinExistence type="predicted"/>
<evidence type="ECO:0000313" key="15">
    <source>
        <dbReference type="Proteomes" id="UP000009296"/>
    </source>
</evidence>
<evidence type="ECO:0000259" key="13">
    <source>
        <dbReference type="PROSITE" id="PS51379"/>
    </source>
</evidence>
<organism evidence="14 15">
    <name type="scientific">Methanothermococcus okinawensis (strain DSM 14208 / JCM 11175 / IH1)</name>
    <dbReference type="NCBI Taxonomy" id="647113"/>
    <lineage>
        <taxon>Archaea</taxon>
        <taxon>Methanobacteriati</taxon>
        <taxon>Methanobacteriota</taxon>
        <taxon>Methanomada group</taxon>
        <taxon>Methanococci</taxon>
        <taxon>Methanococcales</taxon>
        <taxon>Methanococcaceae</taxon>
        <taxon>Methanothermococcus</taxon>
    </lineage>
</organism>
<dbReference type="PANTHER" id="PTHR43724">
    <property type="entry name" value="PYRUVATE SYNTHASE SUBUNIT PORD"/>
    <property type="match status" value="1"/>
</dbReference>
<keyword evidence="6" id="KW-0677">Repeat</keyword>
<dbReference type="EMBL" id="CP002792">
    <property type="protein sequence ID" value="AEH06912.1"/>
    <property type="molecule type" value="Genomic_DNA"/>
</dbReference>
<keyword evidence="4" id="KW-0004">4Fe-4S</keyword>
<dbReference type="PROSITE" id="PS00198">
    <property type="entry name" value="4FE4S_FER_1"/>
    <property type="match status" value="1"/>
</dbReference>
<dbReference type="RefSeq" id="WP_013867096.1">
    <property type="nucleotide sequence ID" value="NC_015636.1"/>
</dbReference>
<evidence type="ECO:0000256" key="10">
    <source>
        <dbReference type="ARBA" id="ARBA00044788"/>
    </source>
</evidence>
<keyword evidence="7" id="KW-0249">Electron transport</keyword>
<dbReference type="InterPro" id="IPR017900">
    <property type="entry name" value="4Fe4S_Fe_S_CS"/>
</dbReference>
<evidence type="ECO:0000256" key="3">
    <source>
        <dbReference type="ARBA" id="ARBA00022448"/>
    </source>
</evidence>